<evidence type="ECO:0000313" key="1">
    <source>
        <dbReference type="EMBL" id="KAE9406725.1"/>
    </source>
</evidence>
<proteinExistence type="predicted"/>
<organism evidence="1 2">
    <name type="scientific">Gymnopus androsaceus JB14</name>
    <dbReference type="NCBI Taxonomy" id="1447944"/>
    <lineage>
        <taxon>Eukaryota</taxon>
        <taxon>Fungi</taxon>
        <taxon>Dikarya</taxon>
        <taxon>Basidiomycota</taxon>
        <taxon>Agaricomycotina</taxon>
        <taxon>Agaricomycetes</taxon>
        <taxon>Agaricomycetidae</taxon>
        <taxon>Agaricales</taxon>
        <taxon>Marasmiineae</taxon>
        <taxon>Omphalotaceae</taxon>
        <taxon>Gymnopus</taxon>
    </lineage>
</organism>
<gene>
    <name evidence="1" type="ORF">BT96DRAFT_1014680</name>
</gene>
<dbReference type="AlphaFoldDB" id="A0A6A4ID83"/>
<protein>
    <submittedName>
        <fullName evidence="1">Uncharacterized protein</fullName>
    </submittedName>
</protein>
<sequence length="59" mass="6584">MNQETNMDADVDVYYGPNIKMLNRKPQVSSSHKAVDSGISVTKALVSGRLVRSLNYRND</sequence>
<accession>A0A6A4ID83</accession>
<dbReference type="Proteomes" id="UP000799118">
    <property type="component" value="Unassembled WGS sequence"/>
</dbReference>
<dbReference type="EMBL" id="ML769400">
    <property type="protein sequence ID" value="KAE9406725.1"/>
    <property type="molecule type" value="Genomic_DNA"/>
</dbReference>
<keyword evidence="2" id="KW-1185">Reference proteome</keyword>
<name>A0A6A4ID83_9AGAR</name>
<evidence type="ECO:0000313" key="2">
    <source>
        <dbReference type="Proteomes" id="UP000799118"/>
    </source>
</evidence>
<reference evidence="1" key="1">
    <citation type="journal article" date="2019" name="Environ. Microbiol.">
        <title>Fungal ecological strategies reflected in gene transcription - a case study of two litter decomposers.</title>
        <authorList>
            <person name="Barbi F."/>
            <person name="Kohler A."/>
            <person name="Barry K."/>
            <person name="Baskaran P."/>
            <person name="Daum C."/>
            <person name="Fauchery L."/>
            <person name="Ihrmark K."/>
            <person name="Kuo A."/>
            <person name="LaButti K."/>
            <person name="Lipzen A."/>
            <person name="Morin E."/>
            <person name="Grigoriev I.V."/>
            <person name="Henrissat B."/>
            <person name="Lindahl B."/>
            <person name="Martin F."/>
        </authorList>
    </citation>
    <scope>NUCLEOTIDE SEQUENCE</scope>
    <source>
        <strain evidence="1">JB14</strain>
    </source>
</reference>